<dbReference type="PANTHER" id="PTHR43289">
    <property type="entry name" value="MITOGEN-ACTIVATED PROTEIN KINASE KINASE KINASE 20-RELATED"/>
    <property type="match status" value="1"/>
</dbReference>
<feature type="domain" description="PASTA" evidence="14">
    <location>
        <begin position="482"/>
        <end position="547"/>
    </location>
</feature>
<dbReference type="AlphaFoldDB" id="A0A927JEN9"/>
<dbReference type="PROSITE" id="PS00108">
    <property type="entry name" value="PROTEIN_KINASE_ST"/>
    <property type="match status" value="1"/>
</dbReference>
<evidence type="ECO:0000256" key="8">
    <source>
        <dbReference type="ARBA" id="ARBA00047899"/>
    </source>
</evidence>
<dbReference type="EC" id="2.7.11.1" evidence="1"/>
<keyword evidence="3" id="KW-0808">Transferase</keyword>
<keyword evidence="12" id="KW-1133">Transmembrane helix</keyword>
<evidence type="ECO:0000259" key="14">
    <source>
        <dbReference type="PROSITE" id="PS51178"/>
    </source>
</evidence>
<dbReference type="SUPFAM" id="SSF56112">
    <property type="entry name" value="Protein kinase-like (PK-like)"/>
    <property type="match status" value="1"/>
</dbReference>
<protein>
    <recommendedName>
        <fullName evidence="1">non-specific serine/threonine protein kinase</fullName>
        <ecNumber evidence="1">2.7.11.1</ecNumber>
    </recommendedName>
</protein>
<evidence type="ECO:0000256" key="11">
    <source>
        <dbReference type="SAM" id="MobiDB-lite"/>
    </source>
</evidence>
<keyword evidence="12" id="KW-0812">Transmembrane</keyword>
<feature type="domain" description="Protein kinase" evidence="13">
    <location>
        <begin position="11"/>
        <end position="274"/>
    </location>
</feature>
<dbReference type="InterPro" id="IPR000719">
    <property type="entry name" value="Prot_kinase_dom"/>
</dbReference>
<keyword evidence="6 15" id="KW-0418">Kinase</keyword>
<comment type="caution">
    <text evidence="15">The sequence shown here is derived from an EMBL/GenBank/DDBJ whole genome shotgun (WGS) entry which is preliminary data.</text>
</comment>
<evidence type="ECO:0000259" key="13">
    <source>
        <dbReference type="PROSITE" id="PS50011"/>
    </source>
</evidence>
<feature type="domain" description="PASTA" evidence="14">
    <location>
        <begin position="413"/>
        <end position="481"/>
    </location>
</feature>
<dbReference type="Pfam" id="PF00069">
    <property type="entry name" value="Pkinase"/>
    <property type="match status" value="1"/>
</dbReference>
<feature type="domain" description="PASTA" evidence="14">
    <location>
        <begin position="346"/>
        <end position="412"/>
    </location>
</feature>
<evidence type="ECO:0000256" key="4">
    <source>
        <dbReference type="ARBA" id="ARBA00022737"/>
    </source>
</evidence>
<dbReference type="InterPro" id="IPR017441">
    <property type="entry name" value="Protein_kinase_ATP_BS"/>
</dbReference>
<feature type="compositionally biased region" description="Polar residues" evidence="11">
    <location>
        <begin position="519"/>
        <end position="532"/>
    </location>
</feature>
<evidence type="ECO:0000256" key="5">
    <source>
        <dbReference type="ARBA" id="ARBA00022741"/>
    </source>
</evidence>
<dbReference type="FunFam" id="1.10.510.10:FF:000021">
    <property type="entry name" value="Serine/threonine protein kinase"/>
    <property type="match status" value="1"/>
</dbReference>
<dbReference type="InterPro" id="IPR011009">
    <property type="entry name" value="Kinase-like_dom_sf"/>
</dbReference>
<dbReference type="PROSITE" id="PS51178">
    <property type="entry name" value="PASTA"/>
    <property type="match status" value="4"/>
</dbReference>
<comment type="catalytic activity">
    <reaction evidence="8">
        <text>L-threonyl-[protein] + ATP = O-phospho-L-threonyl-[protein] + ADP + H(+)</text>
        <dbReference type="Rhea" id="RHEA:46608"/>
        <dbReference type="Rhea" id="RHEA-COMP:11060"/>
        <dbReference type="Rhea" id="RHEA-COMP:11605"/>
        <dbReference type="ChEBI" id="CHEBI:15378"/>
        <dbReference type="ChEBI" id="CHEBI:30013"/>
        <dbReference type="ChEBI" id="CHEBI:30616"/>
        <dbReference type="ChEBI" id="CHEBI:61977"/>
        <dbReference type="ChEBI" id="CHEBI:456216"/>
        <dbReference type="EC" id="2.7.11.1"/>
    </reaction>
</comment>
<dbReference type="EMBL" id="JACYWE010000006">
    <property type="protein sequence ID" value="MBD8506997.1"/>
    <property type="molecule type" value="Genomic_DNA"/>
</dbReference>
<dbReference type="GO" id="GO:0004674">
    <property type="term" value="F:protein serine/threonine kinase activity"/>
    <property type="evidence" value="ECO:0007669"/>
    <property type="project" value="UniProtKB-KW"/>
</dbReference>
<dbReference type="PROSITE" id="PS50011">
    <property type="entry name" value="PROTEIN_KINASE_DOM"/>
    <property type="match status" value="1"/>
</dbReference>
<evidence type="ECO:0000256" key="10">
    <source>
        <dbReference type="PROSITE-ProRule" id="PRU10141"/>
    </source>
</evidence>
<dbReference type="Pfam" id="PF03793">
    <property type="entry name" value="PASTA"/>
    <property type="match status" value="4"/>
</dbReference>
<dbReference type="PROSITE" id="PS00107">
    <property type="entry name" value="PROTEIN_KINASE_ATP"/>
    <property type="match status" value="1"/>
</dbReference>
<keyword evidence="12" id="KW-0472">Membrane</keyword>
<organism evidence="15 16">
    <name type="scientific">Lolliginicoccus lacisalsi</name>
    <dbReference type="NCBI Taxonomy" id="2742202"/>
    <lineage>
        <taxon>Bacteria</taxon>
        <taxon>Bacillati</taxon>
        <taxon>Actinomycetota</taxon>
        <taxon>Actinomycetes</taxon>
        <taxon>Mycobacteriales</taxon>
        <taxon>Hoyosellaceae</taxon>
        <taxon>Lolliginicoccus</taxon>
    </lineage>
</organism>
<evidence type="ECO:0000256" key="1">
    <source>
        <dbReference type="ARBA" id="ARBA00012513"/>
    </source>
</evidence>
<evidence type="ECO:0000256" key="3">
    <source>
        <dbReference type="ARBA" id="ARBA00022679"/>
    </source>
</evidence>
<evidence type="ECO:0000313" key="15">
    <source>
        <dbReference type="EMBL" id="MBD8506997.1"/>
    </source>
</evidence>
<dbReference type="FunFam" id="3.30.200.20:FF:000035">
    <property type="entry name" value="Serine/threonine protein kinase Stk1"/>
    <property type="match status" value="1"/>
</dbReference>
<keyword evidence="5 10" id="KW-0547">Nucleotide-binding</keyword>
<accession>A0A927JEN9</accession>
<dbReference type="SMART" id="SM00740">
    <property type="entry name" value="PASTA"/>
    <property type="match status" value="4"/>
</dbReference>
<evidence type="ECO:0000313" key="16">
    <source>
        <dbReference type="Proteomes" id="UP000642993"/>
    </source>
</evidence>
<proteinExistence type="predicted"/>
<keyword evidence="7 10" id="KW-0067">ATP-binding</keyword>
<dbReference type="Gene3D" id="1.10.510.10">
    <property type="entry name" value="Transferase(Phosphotransferase) domain 1"/>
    <property type="match status" value="1"/>
</dbReference>
<keyword evidence="2" id="KW-0723">Serine/threonine-protein kinase</keyword>
<reference evidence="15" key="1">
    <citation type="submission" date="2020-09" db="EMBL/GenBank/DDBJ databases">
        <title>Hoyosella lacisalsi sp. nov., a halotolerant actinobacterium isolated from soil of Lake Gudzhirganskoe.</title>
        <authorList>
            <person name="Yang Q."/>
            <person name="Guo P.Y."/>
            <person name="Liu S.W."/>
            <person name="Li F.N."/>
            <person name="Sun C.H."/>
        </authorList>
    </citation>
    <scope>NUCLEOTIDE SEQUENCE</scope>
    <source>
        <strain evidence="15">G463</strain>
    </source>
</reference>
<dbReference type="CDD" id="cd14014">
    <property type="entry name" value="STKc_PknB_like"/>
    <property type="match status" value="1"/>
</dbReference>
<dbReference type="GO" id="GO:0005524">
    <property type="term" value="F:ATP binding"/>
    <property type="evidence" value="ECO:0007669"/>
    <property type="project" value="UniProtKB-UniRule"/>
</dbReference>
<feature type="transmembrane region" description="Helical" evidence="12">
    <location>
        <begin position="321"/>
        <end position="340"/>
    </location>
</feature>
<name>A0A927JEN9_9ACTN</name>
<dbReference type="RefSeq" id="WP_192039463.1">
    <property type="nucleotide sequence ID" value="NZ_JACYWE010000006.1"/>
</dbReference>
<evidence type="ECO:0000256" key="12">
    <source>
        <dbReference type="SAM" id="Phobius"/>
    </source>
</evidence>
<dbReference type="NCBIfam" id="NF033483">
    <property type="entry name" value="PknB_PASTA_kin"/>
    <property type="match status" value="1"/>
</dbReference>
<dbReference type="InterPro" id="IPR008271">
    <property type="entry name" value="Ser/Thr_kinase_AS"/>
</dbReference>
<dbReference type="Gene3D" id="3.30.10.20">
    <property type="match status" value="4"/>
</dbReference>
<keyword evidence="4" id="KW-0677">Repeat</keyword>
<dbReference type="CDD" id="cd06577">
    <property type="entry name" value="PASTA_pknB"/>
    <property type="match status" value="4"/>
</dbReference>
<dbReference type="Proteomes" id="UP000642993">
    <property type="component" value="Unassembled WGS sequence"/>
</dbReference>
<dbReference type="InterPro" id="IPR005543">
    <property type="entry name" value="PASTA_dom"/>
</dbReference>
<evidence type="ECO:0000256" key="6">
    <source>
        <dbReference type="ARBA" id="ARBA00022777"/>
    </source>
</evidence>
<feature type="domain" description="PASTA" evidence="14">
    <location>
        <begin position="548"/>
        <end position="617"/>
    </location>
</feature>
<feature type="binding site" evidence="10">
    <location>
        <position position="40"/>
    </location>
    <ligand>
        <name>ATP</name>
        <dbReference type="ChEBI" id="CHEBI:30616"/>
    </ligand>
</feature>
<evidence type="ECO:0000256" key="2">
    <source>
        <dbReference type="ARBA" id="ARBA00022527"/>
    </source>
</evidence>
<evidence type="ECO:0000256" key="9">
    <source>
        <dbReference type="ARBA" id="ARBA00048679"/>
    </source>
</evidence>
<gene>
    <name evidence="15" type="primary">pknB</name>
    <name evidence="15" type="ORF">HT102_10900</name>
</gene>
<comment type="catalytic activity">
    <reaction evidence="9">
        <text>L-seryl-[protein] + ATP = O-phospho-L-seryl-[protein] + ADP + H(+)</text>
        <dbReference type="Rhea" id="RHEA:17989"/>
        <dbReference type="Rhea" id="RHEA-COMP:9863"/>
        <dbReference type="Rhea" id="RHEA-COMP:11604"/>
        <dbReference type="ChEBI" id="CHEBI:15378"/>
        <dbReference type="ChEBI" id="CHEBI:29999"/>
        <dbReference type="ChEBI" id="CHEBI:30616"/>
        <dbReference type="ChEBI" id="CHEBI:83421"/>
        <dbReference type="ChEBI" id="CHEBI:456216"/>
        <dbReference type="EC" id="2.7.11.1"/>
    </reaction>
</comment>
<dbReference type="Gene3D" id="3.30.200.20">
    <property type="entry name" value="Phosphorylase Kinase, domain 1"/>
    <property type="match status" value="1"/>
</dbReference>
<sequence>MIAPQELSGRYVLGETIGFGGMSEVHRARDLRLQRDVAIKVLRQDLARDPTFYLRFRREAHNAAALNNPTIVAVYDTGIAETDTGPLPYIVMEYVEGETLRDILHNEGPFPAERAMAITADVCTALEFSHASGIIHRDVKPANIMVTGDGAVKVMDFGISRTIADTTNSVTQTATVIGTAQYLSPEQAQGHKVDERSDVYSLGCVFYEILTGQPPFTGDSPVAVAYQQVKEDPIPPSRIEPTVPRVLDSIVLKAMSKNPANRYQTAVEMREDIVAALGGQKPSAPTILTDDELTTIIGAPEQRHDDDEPVSYRRRRRPLRWIAVLVLLLMLGSAALIAPLPDREPVTELVTVPSVVSQSSAEAQRQLRELGFDIYIEPRSDPAVPEGDVIGTSPESGERVDPGSTVALYVSSGPGRVSVPDLSGRTVEEAGGLLDEAGLELASTVEEAPSTLEERDLIVRQNPSSGVSVTVGTTVQVAVGTGPALIRIPDVTGQEITVAEANLRASGFDVRSEEVDSTEPVNTVVGQTPSGGTQATAGTVIALRASNGTRMVMPNLVGLRPADALQTLRSLGWSGSGLGESRQPTLNPAEVGRIISQQLPAGTEIGRQDAIAVDVGELGIPR</sequence>
<dbReference type="SMART" id="SM00220">
    <property type="entry name" value="S_TKc"/>
    <property type="match status" value="1"/>
</dbReference>
<evidence type="ECO:0000256" key="7">
    <source>
        <dbReference type="ARBA" id="ARBA00022840"/>
    </source>
</evidence>
<keyword evidence="16" id="KW-1185">Reference proteome</keyword>
<dbReference type="GO" id="GO:0045717">
    <property type="term" value="P:negative regulation of fatty acid biosynthetic process"/>
    <property type="evidence" value="ECO:0007669"/>
    <property type="project" value="UniProtKB-ARBA"/>
</dbReference>
<feature type="region of interest" description="Disordered" evidence="11">
    <location>
        <begin position="513"/>
        <end position="532"/>
    </location>
</feature>
<dbReference type="PANTHER" id="PTHR43289:SF6">
    <property type="entry name" value="SERINE_THREONINE-PROTEIN KINASE NEKL-3"/>
    <property type="match status" value="1"/>
</dbReference>